<evidence type="ECO:0000313" key="1">
    <source>
        <dbReference type="EMBL" id="KRT16547.1"/>
    </source>
</evidence>
<dbReference type="OrthoDB" id="769642at2"/>
<evidence type="ECO:0000313" key="2">
    <source>
        <dbReference type="Proteomes" id="UP000051950"/>
    </source>
</evidence>
<name>A0A0T5VRR7_9SPHI</name>
<dbReference type="STRING" id="687842.ASU31_10320"/>
<dbReference type="Proteomes" id="UP000051950">
    <property type="component" value="Unassembled WGS sequence"/>
</dbReference>
<proteinExistence type="predicted"/>
<dbReference type="RefSeq" id="WP_057932228.1">
    <property type="nucleotide sequence ID" value="NZ_LMZQ01000005.1"/>
</dbReference>
<protein>
    <submittedName>
        <fullName evidence="1">Uncharacterized protein</fullName>
    </submittedName>
</protein>
<organism evidence="1 2">
    <name type="scientific">Pedobacter ginsenosidimutans</name>
    <dbReference type="NCBI Taxonomy" id="687842"/>
    <lineage>
        <taxon>Bacteria</taxon>
        <taxon>Pseudomonadati</taxon>
        <taxon>Bacteroidota</taxon>
        <taxon>Sphingobacteriia</taxon>
        <taxon>Sphingobacteriales</taxon>
        <taxon>Sphingobacteriaceae</taxon>
        <taxon>Pedobacter</taxon>
    </lineage>
</organism>
<gene>
    <name evidence="1" type="ORF">ASU31_10320</name>
</gene>
<keyword evidence="2" id="KW-1185">Reference proteome</keyword>
<dbReference type="EMBL" id="LMZQ01000005">
    <property type="protein sequence ID" value="KRT16547.1"/>
    <property type="molecule type" value="Genomic_DNA"/>
</dbReference>
<dbReference type="AlphaFoldDB" id="A0A0T5VRR7"/>
<accession>A0A0T5VRR7</accession>
<comment type="caution">
    <text evidence="1">The sequence shown here is derived from an EMBL/GenBank/DDBJ whole genome shotgun (WGS) entry which is preliminary data.</text>
</comment>
<reference evidence="1 2" key="1">
    <citation type="submission" date="2015-11" db="EMBL/GenBank/DDBJ databases">
        <title>Sequence of Pedobacter ginsenosidimutans.</title>
        <authorList>
            <person name="Carson E."/>
            <person name="Keyser V."/>
            <person name="Newman J."/>
            <person name="Miller J."/>
        </authorList>
    </citation>
    <scope>NUCLEOTIDE SEQUENCE [LARGE SCALE GENOMIC DNA]</scope>
    <source>
        <strain evidence="1 2">KACC 14530</strain>
    </source>
</reference>
<sequence length="128" mass="14781">MSWDIVIFSSKQKINAVEEVDEELLVAIDFNIILEKHFTNIIASENHREIKGEGYAINYFVDTEPVSNKVFSLYGEAALFELIRIAKIYNWQIFDMGNGEMLDLEHPEKNGHSNFQSYLQHVLKNTGN</sequence>